<reference evidence="2 3" key="1">
    <citation type="journal article" date="2012" name="ISME J.">
        <title>Nitrification expanded: discovery, physiology and genomics of a nitrite-oxidizing bacterium from the phylum Chloroflexi.</title>
        <authorList>
            <person name="Sorokin D.Y."/>
            <person name="Lucker S."/>
            <person name="Vejmelkova D."/>
            <person name="Kostrikina N.A."/>
            <person name="Kleerebezem R."/>
            <person name="Rijpstra W.I."/>
            <person name="Damste J.S."/>
            <person name="Le Paslier D."/>
            <person name="Muyzer G."/>
            <person name="Wagner M."/>
            <person name="van Loosdrecht M.C."/>
            <person name="Daims H."/>
        </authorList>
    </citation>
    <scope>NUCLEOTIDE SEQUENCE [LARGE SCALE GENOMIC DNA]</scope>
    <source>
        <strain evidence="3">none</strain>
    </source>
</reference>
<feature type="transmembrane region" description="Helical" evidence="1">
    <location>
        <begin position="208"/>
        <end position="226"/>
    </location>
</feature>
<feature type="transmembrane region" description="Helical" evidence="1">
    <location>
        <begin position="247"/>
        <end position="265"/>
    </location>
</feature>
<feature type="transmembrane region" description="Helical" evidence="1">
    <location>
        <begin position="34"/>
        <end position="54"/>
    </location>
</feature>
<name>I4EFV5_9BACT</name>
<keyword evidence="1" id="KW-0472">Membrane</keyword>
<keyword evidence="1" id="KW-1133">Transmembrane helix</keyword>
<keyword evidence="1" id="KW-0812">Transmembrane</keyword>
<comment type="caution">
    <text evidence="2">The sequence shown here is derived from an EMBL/GenBank/DDBJ whole genome shotgun (WGS) entry which is preliminary data.</text>
</comment>
<evidence type="ECO:0000313" key="3">
    <source>
        <dbReference type="Proteomes" id="UP000004221"/>
    </source>
</evidence>
<gene>
    <name evidence="2" type="ORF">NITHO_2450002</name>
</gene>
<dbReference type="EMBL" id="CAGS01000163">
    <property type="protein sequence ID" value="CCF83567.1"/>
    <property type="molecule type" value="Genomic_DNA"/>
</dbReference>
<organism evidence="2 3">
    <name type="scientific">Nitrolancea hollandica Lb</name>
    <dbReference type="NCBI Taxonomy" id="1129897"/>
    <lineage>
        <taxon>Bacteria</taxon>
        <taxon>Pseudomonadati</taxon>
        <taxon>Thermomicrobiota</taxon>
        <taxon>Thermomicrobia</taxon>
        <taxon>Sphaerobacterales</taxon>
        <taxon>Sphaerobacterineae</taxon>
        <taxon>Sphaerobacteraceae</taxon>
        <taxon>Nitrolancea</taxon>
    </lineage>
</organism>
<dbReference type="Proteomes" id="UP000004221">
    <property type="component" value="Unassembled WGS sequence"/>
</dbReference>
<dbReference type="AlphaFoldDB" id="I4EFV5"/>
<protein>
    <submittedName>
        <fullName evidence="2">Uncharacterized protein</fullName>
    </submittedName>
</protein>
<proteinExistence type="predicted"/>
<sequence length="333" mass="36145">MLRRPTDSTETDVKLPGVIDTIGNAFAALSYRPYLIAIPVLLDLYLWIGVRFSAQPLADYLERWIESGPSSNPAALESVRAFGQQFDLFSLLTLTTPTLITDTTQVASLGGPNPFIIGVSWWMIPLLMFALTLVGIGIGMLYLTLIGYMVQGERLSISGLVSRTARNTLRMFGFILAVLGIILLVGLPVLIGGGIISQSIGVNLMPMLAMLLTLSAIWGVFLLFFSQDAIVVSNATPIQAIRLSYGVVRKNFGSALVFIGAYILIRSGMPRALQVLTGTWWGVPVAVILNAYIATGMVAAGMMFYRDRVRRLLTTSTPPRQTAGTTERSDIHG</sequence>
<feature type="transmembrane region" description="Helical" evidence="1">
    <location>
        <begin position="171"/>
        <end position="196"/>
    </location>
</feature>
<evidence type="ECO:0000256" key="1">
    <source>
        <dbReference type="SAM" id="Phobius"/>
    </source>
</evidence>
<feature type="transmembrane region" description="Helical" evidence="1">
    <location>
        <begin position="122"/>
        <end position="150"/>
    </location>
</feature>
<evidence type="ECO:0000313" key="2">
    <source>
        <dbReference type="EMBL" id="CCF83567.1"/>
    </source>
</evidence>
<keyword evidence="3" id="KW-1185">Reference proteome</keyword>
<accession>I4EFV5</accession>
<feature type="transmembrane region" description="Helical" evidence="1">
    <location>
        <begin position="285"/>
        <end position="305"/>
    </location>
</feature>